<comment type="caution">
    <text evidence="2">The sequence shown here is derived from an EMBL/GenBank/DDBJ whole genome shotgun (WGS) entry which is preliminary data.</text>
</comment>
<dbReference type="Proteomes" id="UP000295064">
    <property type="component" value="Unassembled WGS sequence"/>
</dbReference>
<evidence type="ECO:0000313" key="2">
    <source>
        <dbReference type="EMBL" id="TDO92316.1"/>
    </source>
</evidence>
<reference evidence="2 3" key="1">
    <citation type="submission" date="2019-03" db="EMBL/GenBank/DDBJ databases">
        <title>Subsurface microbial communities from deep shales in Ohio and West Virginia, USA.</title>
        <authorList>
            <person name="Wrighton K."/>
        </authorList>
    </citation>
    <scope>NUCLEOTIDE SEQUENCE [LARGE SCALE GENOMIC DNA]</scope>
    <source>
        <strain evidence="2 3">MA284_T2</strain>
    </source>
</reference>
<organism evidence="2 3">
    <name type="scientific">Halanaerobium saccharolyticum</name>
    <dbReference type="NCBI Taxonomy" id="43595"/>
    <lineage>
        <taxon>Bacteria</taxon>
        <taxon>Bacillati</taxon>
        <taxon>Bacillota</taxon>
        <taxon>Clostridia</taxon>
        <taxon>Halanaerobiales</taxon>
        <taxon>Halanaerobiaceae</taxon>
        <taxon>Halanaerobium</taxon>
    </lineage>
</organism>
<keyword evidence="1" id="KW-1133">Transmembrane helix</keyword>
<protein>
    <submittedName>
        <fullName evidence="2">Uncharacterized protein</fullName>
    </submittedName>
</protein>
<keyword evidence="1" id="KW-0812">Transmembrane</keyword>
<keyword evidence="1" id="KW-0472">Membrane</keyword>
<dbReference type="AlphaFoldDB" id="A0A4R6LV36"/>
<evidence type="ECO:0000256" key="1">
    <source>
        <dbReference type="SAM" id="Phobius"/>
    </source>
</evidence>
<dbReference type="EMBL" id="SNWX01000006">
    <property type="protein sequence ID" value="TDO92316.1"/>
    <property type="molecule type" value="Genomic_DNA"/>
</dbReference>
<sequence length="50" mass="5544">MKGRCQTLSELVAFFIGGFAGMMILGVFAVDSYQKGYEDGMKDGLDKDRF</sequence>
<feature type="transmembrane region" description="Helical" evidence="1">
    <location>
        <begin position="12"/>
        <end position="30"/>
    </location>
</feature>
<name>A0A4R6LV36_9FIRM</name>
<accession>A0A4R6LV36</accession>
<proteinExistence type="predicted"/>
<evidence type="ECO:0000313" key="3">
    <source>
        <dbReference type="Proteomes" id="UP000295064"/>
    </source>
</evidence>
<gene>
    <name evidence="2" type="ORF">DFR79_106129</name>
</gene>